<dbReference type="InterPro" id="IPR008930">
    <property type="entry name" value="Terpenoid_cyclase/PrenylTrfase"/>
</dbReference>
<evidence type="ECO:0000256" key="1">
    <source>
        <dbReference type="SAM" id="MobiDB-lite"/>
    </source>
</evidence>
<dbReference type="AlphaFoldDB" id="A0A1H5VKU3"/>
<dbReference type="Gene3D" id="1.50.10.20">
    <property type="match status" value="1"/>
</dbReference>
<proteinExistence type="predicted"/>
<dbReference type="PANTHER" id="PTHR31739:SF25">
    <property type="entry name" value="(E,E)-GERANYLLINALOOL SYNTHASE"/>
    <property type="match status" value="1"/>
</dbReference>
<evidence type="ECO:0000259" key="2">
    <source>
        <dbReference type="Pfam" id="PF13243"/>
    </source>
</evidence>
<reference evidence="4" key="1">
    <citation type="submission" date="2016-10" db="EMBL/GenBank/DDBJ databases">
        <authorList>
            <person name="Varghese N."/>
            <person name="Submissions S."/>
        </authorList>
    </citation>
    <scope>NUCLEOTIDE SEQUENCE [LARGE SCALE GENOMIC DNA]</scope>
    <source>
        <strain evidence="4">DSM 43163</strain>
    </source>
</reference>
<sequence length="553" mass="58573">MTIDGTAERRTRLTDHSTDHPADPATTARRLVAGLTADPLGRISPSVYETARLVTLAPWLTGHSGRVFHLLAAQRADGHWVSAVPGYTVAPTLSATEALLGLLRAPGPWPPGVTRDQVAGAADRGLRALLPLLDGERSFPLPDMPAIEHLSPALIELVNGHLDVLEPWRDGPRLRPSPQMSTGTAAVVRDMLRRGEPLPGKMLHALELAGPAARAAASVTPEPTGSIGASPASVAAWLGDRDPGPGGRARRFLESVTARHRGPVPSVVPITVFERAWTVSWLARSGVPLHPPPELAAFLRASLGPAGTGGGSGLPSDADTSSGVLYALSLLGIPHPPDFLWQYETDTHFCTWQGENGLSVGTNSHALEAFGSYLHGLEASGTGVHRSATAEQVGRYAATIRKISAWLCEQQQADGSWSDRWHASPYYGTACAAPALAEFGGPESAAAVDRAVAWVLATQRPDGSWGLWEGTAEETAYAVRILLLSRASDARAVEAARRGGAYLRAVTRADGTMMSFPPLWHDKDLYTPLTIVQAAVLAALHLTRPGGPVPFTW</sequence>
<organism evidence="3 4">
    <name type="scientific">Thermomonospora echinospora</name>
    <dbReference type="NCBI Taxonomy" id="1992"/>
    <lineage>
        <taxon>Bacteria</taxon>
        <taxon>Bacillati</taxon>
        <taxon>Actinomycetota</taxon>
        <taxon>Actinomycetes</taxon>
        <taxon>Streptosporangiales</taxon>
        <taxon>Thermomonosporaceae</taxon>
        <taxon>Thermomonospora</taxon>
    </lineage>
</organism>
<keyword evidence="4" id="KW-1185">Reference proteome</keyword>
<evidence type="ECO:0000313" key="4">
    <source>
        <dbReference type="Proteomes" id="UP000236723"/>
    </source>
</evidence>
<protein>
    <submittedName>
        <fullName evidence="3">Squalene-hopene cyclase C-terminal domain-containing protein</fullName>
    </submittedName>
</protein>
<dbReference type="GO" id="GO:0000287">
    <property type="term" value="F:magnesium ion binding"/>
    <property type="evidence" value="ECO:0007669"/>
    <property type="project" value="TreeGrafter"/>
</dbReference>
<dbReference type="InterPro" id="IPR050148">
    <property type="entry name" value="Terpene_synthase-like"/>
</dbReference>
<dbReference type="RefSeq" id="WP_200827074.1">
    <property type="nucleotide sequence ID" value="NZ_FNVO01000002.1"/>
</dbReference>
<dbReference type="InterPro" id="IPR032696">
    <property type="entry name" value="SQ_cyclase_C"/>
</dbReference>
<dbReference type="PANTHER" id="PTHR31739">
    <property type="entry name" value="ENT-COPALYL DIPHOSPHATE SYNTHASE, CHLOROPLASTIC"/>
    <property type="match status" value="1"/>
</dbReference>
<gene>
    <name evidence="3" type="ORF">SAMN04489712_102359</name>
</gene>
<dbReference type="SUPFAM" id="SSF48239">
    <property type="entry name" value="Terpenoid cyclases/Protein prenyltransferases"/>
    <property type="match status" value="1"/>
</dbReference>
<dbReference type="GO" id="GO:0016102">
    <property type="term" value="P:diterpenoid biosynthetic process"/>
    <property type="evidence" value="ECO:0007669"/>
    <property type="project" value="TreeGrafter"/>
</dbReference>
<dbReference type="Pfam" id="PF13243">
    <property type="entry name" value="SQHop_cyclase_C"/>
    <property type="match status" value="1"/>
</dbReference>
<evidence type="ECO:0000313" key="3">
    <source>
        <dbReference type="EMBL" id="SEF87874.1"/>
    </source>
</evidence>
<dbReference type="Gene3D" id="1.50.10.160">
    <property type="match status" value="1"/>
</dbReference>
<dbReference type="Proteomes" id="UP000236723">
    <property type="component" value="Unassembled WGS sequence"/>
</dbReference>
<name>A0A1H5VKU3_9ACTN</name>
<dbReference type="GO" id="GO:0010333">
    <property type="term" value="F:terpene synthase activity"/>
    <property type="evidence" value="ECO:0007669"/>
    <property type="project" value="InterPro"/>
</dbReference>
<feature type="compositionally biased region" description="Basic and acidic residues" evidence="1">
    <location>
        <begin position="1"/>
        <end position="22"/>
    </location>
</feature>
<dbReference type="EMBL" id="FNVO01000002">
    <property type="protein sequence ID" value="SEF87874.1"/>
    <property type="molecule type" value="Genomic_DNA"/>
</dbReference>
<accession>A0A1H5VKU3</accession>
<feature type="region of interest" description="Disordered" evidence="1">
    <location>
        <begin position="1"/>
        <end position="26"/>
    </location>
</feature>
<feature type="domain" description="Squalene cyclase C-terminal" evidence="2">
    <location>
        <begin position="398"/>
        <end position="513"/>
    </location>
</feature>